<reference evidence="1 2" key="1">
    <citation type="journal article" date="2022" name="bioRxiv">
        <title>An ancient truncated duplication of the anti-Mullerian hormone receptor type 2 gene is a potential conserved master sex determinant in the Pangasiidae catfish family.</title>
        <authorList>
            <person name="Wen M."/>
            <person name="Pan Q."/>
            <person name="Jouanno E."/>
            <person name="Montfort J."/>
            <person name="Zahm M."/>
            <person name="Cabau C."/>
            <person name="Klopp C."/>
            <person name="Iampietro C."/>
            <person name="Roques C."/>
            <person name="Bouchez O."/>
            <person name="Castinel A."/>
            <person name="Donnadieu C."/>
            <person name="Parrinello H."/>
            <person name="Poncet C."/>
            <person name="Belmonte E."/>
            <person name="Gautier V."/>
            <person name="Avarre J.-C."/>
            <person name="Dugue R."/>
            <person name="Gustiano R."/>
            <person name="Ha T.T.T."/>
            <person name="Campet M."/>
            <person name="Sriphairoj K."/>
            <person name="Ribolli J."/>
            <person name="de Almeida F.L."/>
            <person name="Desvignes T."/>
            <person name="Postlethwait J.H."/>
            <person name="Bucao C.F."/>
            <person name="Robinson-Rechavi M."/>
            <person name="Bobe J."/>
            <person name="Herpin A."/>
            <person name="Guiguen Y."/>
        </authorList>
    </citation>
    <scope>NUCLEOTIDE SEQUENCE [LARGE SCALE GENOMIC DNA]</scope>
    <source>
        <strain evidence="1">YG-Dec2019</strain>
    </source>
</reference>
<organism evidence="1 2">
    <name type="scientific">Pangasianodon gigas</name>
    <name type="common">Mekong giant catfish</name>
    <name type="synonym">Pangasius gigas</name>
    <dbReference type="NCBI Taxonomy" id="30993"/>
    <lineage>
        <taxon>Eukaryota</taxon>
        <taxon>Metazoa</taxon>
        <taxon>Chordata</taxon>
        <taxon>Craniata</taxon>
        <taxon>Vertebrata</taxon>
        <taxon>Euteleostomi</taxon>
        <taxon>Actinopterygii</taxon>
        <taxon>Neopterygii</taxon>
        <taxon>Teleostei</taxon>
        <taxon>Ostariophysi</taxon>
        <taxon>Siluriformes</taxon>
        <taxon>Pangasiidae</taxon>
        <taxon>Pangasianodon</taxon>
    </lineage>
</organism>
<evidence type="ECO:0000313" key="1">
    <source>
        <dbReference type="EMBL" id="MCI4391566.1"/>
    </source>
</evidence>
<gene>
    <name evidence="1" type="ORF">PGIGA_G00135940</name>
</gene>
<protein>
    <submittedName>
        <fullName evidence="1">Uncharacterized protein</fullName>
    </submittedName>
</protein>
<keyword evidence="2" id="KW-1185">Reference proteome</keyword>
<dbReference type="EMBL" id="CM040475">
    <property type="protein sequence ID" value="MCI4391566.1"/>
    <property type="molecule type" value="Genomic_DNA"/>
</dbReference>
<dbReference type="Proteomes" id="UP000829447">
    <property type="component" value="Linkage Group LG22"/>
</dbReference>
<evidence type="ECO:0000313" key="2">
    <source>
        <dbReference type="Proteomes" id="UP000829447"/>
    </source>
</evidence>
<comment type="caution">
    <text evidence="1">The sequence shown here is derived from an EMBL/GenBank/DDBJ whole genome shotgun (WGS) entry which is preliminary data.</text>
</comment>
<name>A0ACC5XKV9_PANGG</name>
<sequence>MCEITASVRSEGIRCVTVKPGRLECFRAGKKPRPGNLTGGCAAVAERFPNMSHRQTQVSSDKRVCVTPVLVWESAGDDGELIPTPCPFMGSTGKSRTARIVVDNFREMQHGSTNIASLSCVNFSDRNIHTAVFKHG</sequence>
<accession>A0ACC5XKV9</accession>
<proteinExistence type="predicted"/>